<proteinExistence type="predicted"/>
<protein>
    <submittedName>
        <fullName evidence="6">Glucose-inhibited division protein A</fullName>
    </submittedName>
</protein>
<evidence type="ECO:0000256" key="1">
    <source>
        <dbReference type="ARBA" id="ARBA00022485"/>
    </source>
</evidence>
<keyword evidence="1" id="KW-0004">4Fe-4S</keyword>
<dbReference type="EMBL" id="AJTX02000007">
    <property type="protein sequence ID" value="KKI98637.1"/>
    <property type="molecule type" value="Genomic_DNA"/>
</dbReference>
<dbReference type="eggNOG" id="COG0644">
    <property type="taxonomic scope" value="Bacteria"/>
</dbReference>
<dbReference type="InterPro" id="IPR039650">
    <property type="entry name" value="HdrA-like"/>
</dbReference>
<dbReference type="GO" id="GO:0051539">
    <property type="term" value="F:4 iron, 4 sulfur cluster binding"/>
    <property type="evidence" value="ECO:0007669"/>
    <property type="project" value="UniProtKB-KW"/>
</dbReference>
<reference evidence="6" key="1">
    <citation type="submission" date="2012-04" db="EMBL/GenBank/DDBJ databases">
        <authorList>
            <person name="Borisov I.G."/>
            <person name="Ivanikova N.V."/>
            <person name="Pinevich A.V."/>
        </authorList>
    </citation>
    <scope>NUCLEOTIDE SEQUENCE</scope>
    <source>
        <strain evidence="6">CALU 1027</strain>
    </source>
</reference>
<dbReference type="RefSeq" id="WP_017712086.1">
    <property type="nucleotide sequence ID" value="NZ_KB235936.1"/>
</dbReference>
<keyword evidence="4" id="KW-0408">Iron</keyword>
<dbReference type="InterPro" id="IPR036188">
    <property type="entry name" value="FAD/NAD-bd_sf"/>
</dbReference>
<dbReference type="AlphaFoldDB" id="A0A0M2PU29"/>
<dbReference type="SUPFAM" id="SSF51905">
    <property type="entry name" value="FAD/NAD(P)-binding domain"/>
    <property type="match status" value="1"/>
</dbReference>
<evidence type="ECO:0000313" key="7">
    <source>
        <dbReference type="Proteomes" id="UP000034681"/>
    </source>
</evidence>
<keyword evidence="7" id="KW-1185">Reference proteome</keyword>
<dbReference type="Proteomes" id="UP000034681">
    <property type="component" value="Unassembled WGS sequence"/>
</dbReference>
<evidence type="ECO:0000256" key="5">
    <source>
        <dbReference type="ARBA" id="ARBA00023014"/>
    </source>
</evidence>
<dbReference type="GO" id="GO:0046872">
    <property type="term" value="F:metal ion binding"/>
    <property type="evidence" value="ECO:0007669"/>
    <property type="project" value="UniProtKB-KW"/>
</dbReference>
<dbReference type="Gene3D" id="3.50.50.60">
    <property type="entry name" value="FAD/NAD(P)-binding domain"/>
    <property type="match status" value="1"/>
</dbReference>
<keyword evidence="5" id="KW-0411">Iron-sulfur</keyword>
<evidence type="ECO:0000256" key="3">
    <source>
        <dbReference type="ARBA" id="ARBA00023002"/>
    </source>
</evidence>
<keyword evidence="3" id="KW-0560">Oxidoreductase</keyword>
<dbReference type="STRING" id="317619.GCA_000332315_01569"/>
<accession>A0A0M2PU29</accession>
<evidence type="ECO:0000256" key="4">
    <source>
        <dbReference type="ARBA" id="ARBA00023004"/>
    </source>
</evidence>
<name>A0A0M2PU29_PROHO</name>
<dbReference type="GO" id="GO:0016491">
    <property type="term" value="F:oxidoreductase activity"/>
    <property type="evidence" value="ECO:0007669"/>
    <property type="project" value="UniProtKB-KW"/>
</dbReference>
<keyword evidence="2" id="KW-0479">Metal-binding</keyword>
<evidence type="ECO:0000256" key="2">
    <source>
        <dbReference type="ARBA" id="ARBA00022723"/>
    </source>
</evidence>
<dbReference type="PANTHER" id="PTHR43498">
    <property type="entry name" value="FERREDOXIN:COB-COM HETERODISULFIDE REDUCTASE SUBUNIT A"/>
    <property type="match status" value="1"/>
</dbReference>
<dbReference type="OrthoDB" id="500092at2"/>
<organism evidence="6 7">
    <name type="scientific">Prochlorothrix hollandica PCC 9006 = CALU 1027</name>
    <dbReference type="NCBI Taxonomy" id="317619"/>
    <lineage>
        <taxon>Bacteria</taxon>
        <taxon>Bacillati</taxon>
        <taxon>Cyanobacteriota</taxon>
        <taxon>Cyanophyceae</taxon>
        <taxon>Prochlorotrichales</taxon>
        <taxon>Prochlorotrichaceae</taxon>
        <taxon>Prochlorothrix</taxon>
    </lineage>
</organism>
<comment type="caution">
    <text evidence="6">The sequence shown here is derived from an EMBL/GenBank/DDBJ whole genome shotgun (WGS) entry which is preliminary data.</text>
</comment>
<gene>
    <name evidence="6" type="ORF">PROH_17355</name>
</gene>
<evidence type="ECO:0000313" key="6">
    <source>
        <dbReference type="EMBL" id="KKI98637.1"/>
    </source>
</evidence>
<dbReference type="PANTHER" id="PTHR43498:SF1">
    <property type="entry name" value="COB--COM HETERODISULFIDE REDUCTASE IRON-SULFUR SUBUNIT A"/>
    <property type="match status" value="1"/>
</dbReference>
<dbReference type="Pfam" id="PF12831">
    <property type="entry name" value="FAD_oxidored"/>
    <property type="match status" value="1"/>
</dbReference>
<sequence length="620" mass="66961">MELETIAPEVLVVGGGTGATAAALQSARRGAKTLLVSEGPWLGGMLTSAGVTAPDGNELLSLQTGIWGAFVQALAQQQPGGLDQGWVSFFAYEPALGAAIFAQWVRQLPNLQWRIGGDPLAVARSGNRITGVRFARFQVQAQITIDGTELGDLLALGEVPHRWGWEPQEQWQEPSAPPAAALATDPFYHRYPVQSPTWVVVLRDYGAGATAPPIAAPPGWIGGDRCQAAWERHGSEAFLNYGRFGGDRFMINWPLHGNDYGEGVDRLRGSPCDRQAFLQEARWHSQGFAHGIQTHLGSRYGLDPTCFPLLPHSLGGGAYGLQPYYRESRRLQGLVTVREQDILPLEGGSVAALPLDDRGQITAIAVGNYPNDHHYPGGDIPLQPKSCRWGGRWTGTPFALPYGCLVPATVEGLLVCDKAISVSHIANGATRLQPVVLALGQAAGMAAALCVEQGCQPQDLAVAQLQQALLTDPTAPAAVIPSYDLLPQGPHWLSQQQAILRHPDAYPPTGILMQSPGYGESQGYGEGLSETCDRPPTPIQPSQPPLRLQGQFHRDGPQDYRFCPDPSPHCGSDALSLVTLCPWVNQQLQDCLPQQRIEVEGYWNRSGAWFRVDRLLSLPA</sequence>